<dbReference type="Proteomes" id="UP000799753">
    <property type="component" value="Unassembled WGS sequence"/>
</dbReference>
<proteinExistence type="predicted"/>
<gene>
    <name evidence="1" type="ORF">P280DRAFT_26722</name>
</gene>
<protein>
    <submittedName>
        <fullName evidence="1">Uncharacterized protein</fullName>
    </submittedName>
</protein>
<sequence>MPHFDSAIRRHDLQACHWPQLCNSSWRTQTAGRTSPCRRTGASAMRRCSDVSVSADWDLGLIVPLAAVVGQQRILSTPSTSCEY</sequence>
<dbReference type="AlphaFoldDB" id="A0A6A6S0X1"/>
<organism evidence="1 2">
    <name type="scientific">Massarina eburnea CBS 473.64</name>
    <dbReference type="NCBI Taxonomy" id="1395130"/>
    <lineage>
        <taxon>Eukaryota</taxon>
        <taxon>Fungi</taxon>
        <taxon>Dikarya</taxon>
        <taxon>Ascomycota</taxon>
        <taxon>Pezizomycotina</taxon>
        <taxon>Dothideomycetes</taxon>
        <taxon>Pleosporomycetidae</taxon>
        <taxon>Pleosporales</taxon>
        <taxon>Massarineae</taxon>
        <taxon>Massarinaceae</taxon>
        <taxon>Massarina</taxon>
    </lineage>
</organism>
<accession>A0A6A6S0X1</accession>
<dbReference type="EMBL" id="MU006785">
    <property type="protein sequence ID" value="KAF2640068.1"/>
    <property type="molecule type" value="Genomic_DNA"/>
</dbReference>
<keyword evidence="2" id="KW-1185">Reference proteome</keyword>
<reference evidence="1" key="1">
    <citation type="journal article" date="2020" name="Stud. Mycol.">
        <title>101 Dothideomycetes genomes: a test case for predicting lifestyles and emergence of pathogens.</title>
        <authorList>
            <person name="Haridas S."/>
            <person name="Albert R."/>
            <person name="Binder M."/>
            <person name="Bloem J."/>
            <person name="Labutti K."/>
            <person name="Salamov A."/>
            <person name="Andreopoulos B."/>
            <person name="Baker S."/>
            <person name="Barry K."/>
            <person name="Bills G."/>
            <person name="Bluhm B."/>
            <person name="Cannon C."/>
            <person name="Castanera R."/>
            <person name="Culley D."/>
            <person name="Daum C."/>
            <person name="Ezra D."/>
            <person name="Gonzalez J."/>
            <person name="Henrissat B."/>
            <person name="Kuo A."/>
            <person name="Liang C."/>
            <person name="Lipzen A."/>
            <person name="Lutzoni F."/>
            <person name="Magnuson J."/>
            <person name="Mondo S."/>
            <person name="Nolan M."/>
            <person name="Ohm R."/>
            <person name="Pangilinan J."/>
            <person name="Park H.-J."/>
            <person name="Ramirez L."/>
            <person name="Alfaro M."/>
            <person name="Sun H."/>
            <person name="Tritt A."/>
            <person name="Yoshinaga Y."/>
            <person name="Zwiers L.-H."/>
            <person name="Turgeon B."/>
            <person name="Goodwin S."/>
            <person name="Spatafora J."/>
            <person name="Crous P."/>
            <person name="Grigoriev I."/>
        </authorList>
    </citation>
    <scope>NUCLEOTIDE SEQUENCE</scope>
    <source>
        <strain evidence="1">CBS 473.64</strain>
    </source>
</reference>
<evidence type="ECO:0000313" key="1">
    <source>
        <dbReference type="EMBL" id="KAF2640068.1"/>
    </source>
</evidence>
<name>A0A6A6S0X1_9PLEO</name>
<evidence type="ECO:0000313" key="2">
    <source>
        <dbReference type="Proteomes" id="UP000799753"/>
    </source>
</evidence>